<name>A0AAT9GR66_9CREN</name>
<sequence length="544" mass="61725">MSYEQRQKQLEYAEQQGDVETTKSILRYQNQTQFYNFINQEWLNALVYTAIAFARLGHPFLYLTNNQEMNEQTECNGKMQQNINQEYKTANKEFIKSVAPAIATTNDILSNGYNAIVNSSNPAYEATKDLFRQGVLIKTITPQGKPIMVYIGGLSPDWATGKVSVYQYGAERRFNYSGTIRKNLSGKKINRKVLQLGMLIGHERAEQEYINPINPIQQTIYSASIITYKQFIQSEFSSISPIVSAGRKYHYQCDFCETVANTTSAKIPYFVEVFNLGYYFGYSSSDVFLGLGSPDNPFDDYYRGSPVYVSDEKCGSPRIGGFVIDLGNLAEVLSSLASESGKSLSEILPSGGKEYVDSSGAFFLLSPPRSWNYGDIINWAMTYLGYDEKMINSMVNFAIIVGILLSKYTEDIADEIEEYLYDGSSYPCLNYDECYKYLEKVIDDIYNVIQSEAGEKELEALHICRSQAIEVDENCVNSCFNQVYERLKNLPFYTQMHLGAPDDEGLREAAKAQCEYICSKFNMSKYEECLKNLYPRKGPHIGEV</sequence>
<evidence type="ECO:0000313" key="1">
    <source>
        <dbReference type="EMBL" id="BFH73297.1"/>
    </source>
</evidence>
<dbReference type="RefSeq" id="WP_369611447.1">
    <property type="nucleotide sequence ID" value="NZ_AP031322.1"/>
</dbReference>
<organism evidence="1">
    <name type="scientific">Sulfurisphaera javensis</name>
    <dbReference type="NCBI Taxonomy" id="2049879"/>
    <lineage>
        <taxon>Archaea</taxon>
        <taxon>Thermoproteota</taxon>
        <taxon>Thermoprotei</taxon>
        <taxon>Sulfolobales</taxon>
        <taxon>Sulfolobaceae</taxon>
        <taxon>Sulfurisphaera</taxon>
    </lineage>
</organism>
<dbReference type="GeneID" id="92354177"/>
<protein>
    <submittedName>
        <fullName evidence="1">Uncharacterized protein</fullName>
    </submittedName>
</protein>
<dbReference type="EMBL" id="AP031322">
    <property type="protein sequence ID" value="BFH73297.1"/>
    <property type="molecule type" value="Genomic_DNA"/>
</dbReference>
<dbReference type="AlphaFoldDB" id="A0AAT9GR66"/>
<dbReference type="KEGG" id="sjv:SJAV_12410"/>
<reference evidence="1" key="1">
    <citation type="submission" date="2024-03" db="EMBL/GenBank/DDBJ databases">
        <title>Complete genome sequence of Sulfurisphaera javensis strain KD-1.</title>
        <authorList>
            <person name="Sakai H."/>
            <person name="Nur N."/>
            <person name="Suwanto A."/>
            <person name="Kurosawa N."/>
        </authorList>
    </citation>
    <scope>NUCLEOTIDE SEQUENCE</scope>
    <source>
        <strain evidence="1">KD-1</strain>
    </source>
</reference>
<gene>
    <name evidence="1" type="ORF">SJAV_12410</name>
</gene>
<accession>A0AAT9GR66</accession>
<proteinExistence type="predicted"/>